<dbReference type="Gene3D" id="3.30.740.10">
    <property type="entry name" value="Protein Inhibitor Of Neuronal Nitric Oxide Synthase"/>
    <property type="match status" value="1"/>
</dbReference>
<dbReference type="AlphaFoldDB" id="A0A0X3NZI6"/>
<dbReference type="SUPFAM" id="SSF54648">
    <property type="entry name" value="DLC"/>
    <property type="match status" value="1"/>
</dbReference>
<dbReference type="InterPro" id="IPR037177">
    <property type="entry name" value="DLC_sf"/>
</dbReference>
<dbReference type="InterPro" id="IPR001372">
    <property type="entry name" value="Dynein_light_chain_typ-1/2"/>
</dbReference>
<dbReference type="GO" id="GO:0030286">
    <property type="term" value="C:dynein complex"/>
    <property type="evidence" value="ECO:0007669"/>
    <property type="project" value="InterPro"/>
</dbReference>
<reference evidence="1" key="1">
    <citation type="submission" date="2016-01" db="EMBL/GenBank/DDBJ databases">
        <title>Reference transcriptome for the parasite Schistocephalus solidus: insights into the molecular evolution of parasitism.</title>
        <authorList>
            <person name="Hebert F.O."/>
            <person name="Grambauer S."/>
            <person name="Barber I."/>
            <person name="Landry C.R."/>
            <person name="Aubin-Horth N."/>
        </authorList>
    </citation>
    <scope>NUCLEOTIDE SEQUENCE</scope>
</reference>
<name>A0A0X3NZI6_SCHSO</name>
<protein>
    <submittedName>
        <fullName evidence="1">Putative dynein light chain 2</fullName>
    </submittedName>
</protein>
<proteinExistence type="predicted"/>
<dbReference type="Pfam" id="PF01221">
    <property type="entry name" value="Dynein_light"/>
    <property type="match status" value="1"/>
</dbReference>
<gene>
    <name evidence="1" type="primary">DYL2</name>
    <name evidence="1" type="ORF">TR86284</name>
</gene>
<dbReference type="SMART" id="SM01375">
    <property type="entry name" value="Dynein_light"/>
    <property type="match status" value="1"/>
</dbReference>
<dbReference type="EMBL" id="GEEE01018237">
    <property type="protein sequence ID" value="JAP44988.1"/>
    <property type="molecule type" value="Transcribed_RNA"/>
</dbReference>
<organism evidence="1">
    <name type="scientific">Schistocephalus solidus</name>
    <name type="common">Tapeworm</name>
    <dbReference type="NCBI Taxonomy" id="70667"/>
    <lineage>
        <taxon>Eukaryota</taxon>
        <taxon>Metazoa</taxon>
        <taxon>Spiralia</taxon>
        <taxon>Lophotrochozoa</taxon>
        <taxon>Platyhelminthes</taxon>
        <taxon>Cestoda</taxon>
        <taxon>Eucestoda</taxon>
        <taxon>Diphyllobothriidea</taxon>
        <taxon>Diphyllobothriidae</taxon>
        <taxon>Schistocephalus</taxon>
    </lineage>
</organism>
<accession>A0A0X3NZI6</accession>
<dbReference type="GO" id="GO:0007017">
    <property type="term" value="P:microtubule-based process"/>
    <property type="evidence" value="ECO:0007669"/>
    <property type="project" value="InterPro"/>
</dbReference>
<sequence length="104" mass="11966">METRSAFGDDTEQMPPIVIVEKTDIKTPERETILNVIRERITDEGLKKPGLLAEAIKEDLEDRTGKYYWHCIIGSDFACFVTYTPGSFMRLTYKETTVQVFRLG</sequence>
<dbReference type="CDD" id="cd21450">
    <property type="entry name" value="DLC-like_DYNLL1-like"/>
    <property type="match status" value="1"/>
</dbReference>
<evidence type="ECO:0000313" key="1">
    <source>
        <dbReference type="EMBL" id="JAP44988.1"/>
    </source>
</evidence>